<accession>D4BLT3</accession>
<dbReference type="PATRIC" id="fig|518634.7.peg.192"/>
<dbReference type="Pfam" id="PF14029">
    <property type="entry name" value="DUF4244"/>
    <property type="match status" value="1"/>
</dbReference>
<keyword evidence="1" id="KW-0472">Membrane</keyword>
<comment type="caution">
    <text evidence="2">The sequence shown here is derived from an EMBL/GenBank/DDBJ whole genome shotgun (WGS) entry which is preliminary data.</text>
</comment>
<evidence type="ECO:0000256" key="1">
    <source>
        <dbReference type="SAM" id="Phobius"/>
    </source>
</evidence>
<reference evidence="2 3" key="1">
    <citation type="submission" date="2010-02" db="EMBL/GenBank/DDBJ databases">
        <authorList>
            <person name="Weinstock G."/>
            <person name="Sodergren E."/>
            <person name="Clifton S."/>
            <person name="Fulton L."/>
            <person name="Fulton B."/>
            <person name="Courtney L."/>
            <person name="Fronick C."/>
            <person name="Harrison M."/>
            <person name="Strong C."/>
            <person name="Farmer C."/>
            <person name="Delahaunty K."/>
            <person name="Markovic C."/>
            <person name="Hall O."/>
            <person name="Minx P."/>
            <person name="Tomlinson C."/>
            <person name="Mitreva M."/>
            <person name="Nelson J."/>
            <person name="Hou S."/>
            <person name="Wollam A."/>
            <person name="Pepin K.H."/>
            <person name="Johnson M."/>
            <person name="Bhonagiri V."/>
            <person name="Zhang X."/>
            <person name="Suruliraj S."/>
            <person name="Warren W."/>
            <person name="Chinwalla A."/>
            <person name="Mardis E.R."/>
            <person name="Wilson R.K."/>
        </authorList>
    </citation>
    <scope>NUCLEOTIDE SEQUENCE [LARGE SCALE GENOMIC DNA]</scope>
    <source>
        <strain evidence="2 3">DSM 20213</strain>
    </source>
</reference>
<dbReference type="HOGENOM" id="CLU_157938_0_1_11"/>
<sequence>MFGARAKRYRTESGERTIDVGLPVGKGIPMDTHIPIIVDGQAGIFAHSKAKIAELNARAKERLCLMDARMRTLMAEPEEGAATAEYAVVLIAATGFAALLVTILKSDAIKTLLTNLIKKALNVG</sequence>
<dbReference type="EMBL" id="ACCG02000002">
    <property type="protein sequence ID" value="EFE90271.1"/>
    <property type="molecule type" value="Genomic_DNA"/>
</dbReference>
<protein>
    <recommendedName>
        <fullName evidence="4">DUF4244 domain-containing protein</fullName>
    </recommendedName>
</protein>
<proteinExistence type="predicted"/>
<dbReference type="InterPro" id="IPR025338">
    <property type="entry name" value="DUF4244"/>
</dbReference>
<keyword evidence="1" id="KW-0812">Transmembrane</keyword>
<evidence type="ECO:0000313" key="3">
    <source>
        <dbReference type="Proteomes" id="UP000003191"/>
    </source>
</evidence>
<feature type="transmembrane region" description="Helical" evidence="1">
    <location>
        <begin position="86"/>
        <end position="104"/>
    </location>
</feature>
<dbReference type="STRING" id="1685.RY69_1899"/>
<keyword evidence="1" id="KW-1133">Transmembrane helix</keyword>
<organism evidence="2 3">
    <name type="scientific">Bifidobacterium breve DSM 20213 = JCM 1192</name>
    <dbReference type="NCBI Taxonomy" id="518634"/>
    <lineage>
        <taxon>Bacteria</taxon>
        <taxon>Bacillati</taxon>
        <taxon>Actinomycetota</taxon>
        <taxon>Actinomycetes</taxon>
        <taxon>Bifidobacteriales</taxon>
        <taxon>Bifidobacteriaceae</taxon>
        <taxon>Bifidobacterium</taxon>
    </lineage>
</organism>
<keyword evidence="3" id="KW-1185">Reference proteome</keyword>
<name>D4BLT3_BIFBR</name>
<evidence type="ECO:0000313" key="2">
    <source>
        <dbReference type="EMBL" id="EFE90271.1"/>
    </source>
</evidence>
<dbReference type="Proteomes" id="UP000003191">
    <property type="component" value="Unassembled WGS sequence"/>
</dbReference>
<gene>
    <name evidence="2" type="ORF">BIFBRE_03020</name>
</gene>
<evidence type="ECO:0008006" key="4">
    <source>
        <dbReference type="Google" id="ProtNLM"/>
    </source>
</evidence>
<dbReference type="AlphaFoldDB" id="D4BLT3"/>